<keyword evidence="1" id="KW-0812">Transmembrane</keyword>
<dbReference type="RefSeq" id="WP_157328598.1">
    <property type="nucleotide sequence ID" value="NZ_JANADL010000027.1"/>
</dbReference>
<organism evidence="2 3">
    <name type="scientific">Bradyrhizobium cajani</name>
    <dbReference type="NCBI Taxonomy" id="1928661"/>
    <lineage>
        <taxon>Bacteria</taxon>
        <taxon>Pseudomonadati</taxon>
        <taxon>Pseudomonadota</taxon>
        <taxon>Alphaproteobacteria</taxon>
        <taxon>Hyphomicrobiales</taxon>
        <taxon>Nitrobacteraceae</taxon>
        <taxon>Bradyrhizobium</taxon>
    </lineage>
</organism>
<sequence>MKRFLIFTGLFPFLALLVFLIPGLSARPELPAFRVLYGMLEIAYFVAIVPAWFSASIDWYLSDRPTFISLAITAASGIIVSLGSAYVFGLRAEVRNDPVVIGLVGAIPATVCSWLSKTNRMKQDA</sequence>
<feature type="transmembrane region" description="Helical" evidence="1">
    <location>
        <begin position="99"/>
        <end position="116"/>
    </location>
</feature>
<dbReference type="OrthoDB" id="8255070at2"/>
<evidence type="ECO:0000313" key="3">
    <source>
        <dbReference type="Proteomes" id="UP000449969"/>
    </source>
</evidence>
<evidence type="ECO:0000256" key="1">
    <source>
        <dbReference type="SAM" id="Phobius"/>
    </source>
</evidence>
<dbReference type="AlphaFoldDB" id="A0A844T0F3"/>
<protein>
    <submittedName>
        <fullName evidence="2">Uncharacterized protein</fullName>
    </submittedName>
</protein>
<keyword evidence="1" id="KW-1133">Transmembrane helix</keyword>
<gene>
    <name evidence="2" type="ORF">GPL20_05895</name>
</gene>
<name>A0A844T0F3_9BRAD</name>
<keyword evidence="1" id="KW-0472">Membrane</keyword>
<keyword evidence="3" id="KW-1185">Reference proteome</keyword>
<accession>A0A844T0F3</accession>
<dbReference type="Proteomes" id="UP000449969">
    <property type="component" value="Unassembled WGS sequence"/>
</dbReference>
<reference evidence="2 3" key="1">
    <citation type="submission" date="2019-12" db="EMBL/GenBank/DDBJ databases">
        <title>Draft genome sequences Bradyrhizobium cajani AMBPC1010, Bradyrhizobium pachyrhizi AMBPC1040 and Bradyrhizobium yuanmingense ALSPC3051, three plant growth promoting strains isolated from nodules of Cajanus cajan L. in Dominican Republic.</title>
        <authorList>
            <person name="Flores-Felix J.D."/>
            <person name="Araujo J."/>
            <person name="Diaz-Alcantara C."/>
            <person name="Gonzalez-Andres F."/>
            <person name="Velazquez E."/>
        </authorList>
    </citation>
    <scope>NUCLEOTIDE SEQUENCE [LARGE SCALE GENOMIC DNA]</scope>
    <source>
        <strain evidence="2 3">1010</strain>
    </source>
</reference>
<feature type="transmembrane region" description="Helical" evidence="1">
    <location>
        <begin position="67"/>
        <end position="87"/>
    </location>
</feature>
<proteinExistence type="predicted"/>
<comment type="caution">
    <text evidence="2">The sequence shown here is derived from an EMBL/GenBank/DDBJ whole genome shotgun (WGS) entry which is preliminary data.</text>
</comment>
<feature type="transmembrane region" description="Helical" evidence="1">
    <location>
        <begin position="36"/>
        <end position="55"/>
    </location>
</feature>
<evidence type="ECO:0000313" key="2">
    <source>
        <dbReference type="EMBL" id="MVT72643.1"/>
    </source>
</evidence>
<dbReference type="EMBL" id="WQNE01000003">
    <property type="protein sequence ID" value="MVT72643.1"/>
    <property type="molecule type" value="Genomic_DNA"/>
</dbReference>